<evidence type="ECO:0000256" key="2">
    <source>
        <dbReference type="ARBA" id="ARBA00022723"/>
    </source>
</evidence>
<dbReference type="PANTHER" id="PTHR43498">
    <property type="entry name" value="FERREDOXIN:COB-COM HETERODISULFIDE REDUCTASE SUBUNIT A"/>
    <property type="match status" value="1"/>
</dbReference>
<dbReference type="Gene3D" id="3.50.50.60">
    <property type="entry name" value="FAD/NAD(P)-binding domain"/>
    <property type="match status" value="1"/>
</dbReference>
<evidence type="ECO:0000313" key="6">
    <source>
        <dbReference type="EMBL" id="GAG94467.1"/>
    </source>
</evidence>
<evidence type="ECO:0000256" key="3">
    <source>
        <dbReference type="ARBA" id="ARBA00023002"/>
    </source>
</evidence>
<feature type="non-terminal residue" evidence="6">
    <location>
        <position position="1"/>
    </location>
</feature>
<dbReference type="InterPro" id="IPR039650">
    <property type="entry name" value="HdrA-like"/>
</dbReference>
<accession>X1CNG0</accession>
<evidence type="ECO:0000256" key="1">
    <source>
        <dbReference type="ARBA" id="ARBA00022485"/>
    </source>
</evidence>
<evidence type="ECO:0000256" key="4">
    <source>
        <dbReference type="ARBA" id="ARBA00023004"/>
    </source>
</evidence>
<gene>
    <name evidence="6" type="ORF">S01H4_40834</name>
</gene>
<evidence type="ECO:0000256" key="5">
    <source>
        <dbReference type="ARBA" id="ARBA00023014"/>
    </source>
</evidence>
<dbReference type="PANTHER" id="PTHR43498:SF1">
    <property type="entry name" value="COB--COM HETERODISULFIDE REDUCTASE IRON-SULFUR SUBUNIT A"/>
    <property type="match status" value="1"/>
</dbReference>
<feature type="non-terminal residue" evidence="6">
    <location>
        <position position="288"/>
    </location>
</feature>
<dbReference type="EMBL" id="BART01022282">
    <property type="protein sequence ID" value="GAG94467.1"/>
    <property type="molecule type" value="Genomic_DNA"/>
</dbReference>
<protein>
    <recommendedName>
        <fullName evidence="7">FAD-dependent oxidoreductase 2 FAD binding domain-containing protein</fullName>
    </recommendedName>
</protein>
<keyword evidence="3" id="KW-0560">Oxidoreductase</keyword>
<dbReference type="SUPFAM" id="SSF51905">
    <property type="entry name" value="FAD/NAD(P)-binding domain"/>
    <property type="match status" value="1"/>
</dbReference>
<keyword evidence="5" id="KW-0411">Iron-sulfur</keyword>
<dbReference type="GO" id="GO:0046872">
    <property type="term" value="F:metal ion binding"/>
    <property type="evidence" value="ECO:0007669"/>
    <property type="project" value="UniProtKB-KW"/>
</dbReference>
<comment type="caution">
    <text evidence="6">The sequence shown here is derived from an EMBL/GenBank/DDBJ whole genome shotgun (WGS) entry which is preliminary data.</text>
</comment>
<reference evidence="6" key="1">
    <citation type="journal article" date="2014" name="Front. Microbiol.">
        <title>High frequency of phylogenetically diverse reductive dehalogenase-homologous genes in deep subseafloor sedimentary metagenomes.</title>
        <authorList>
            <person name="Kawai M."/>
            <person name="Futagami T."/>
            <person name="Toyoda A."/>
            <person name="Takaki Y."/>
            <person name="Nishi S."/>
            <person name="Hori S."/>
            <person name="Arai W."/>
            <person name="Tsubouchi T."/>
            <person name="Morono Y."/>
            <person name="Uchiyama I."/>
            <person name="Ito T."/>
            <person name="Fujiyama A."/>
            <person name="Inagaki F."/>
            <person name="Takami H."/>
        </authorList>
    </citation>
    <scope>NUCLEOTIDE SEQUENCE</scope>
    <source>
        <strain evidence="6">Expedition CK06-06</strain>
    </source>
</reference>
<evidence type="ECO:0008006" key="7">
    <source>
        <dbReference type="Google" id="ProtNLM"/>
    </source>
</evidence>
<keyword evidence="2" id="KW-0479">Metal-binding</keyword>
<organism evidence="6">
    <name type="scientific">marine sediment metagenome</name>
    <dbReference type="NCBI Taxonomy" id="412755"/>
    <lineage>
        <taxon>unclassified sequences</taxon>
        <taxon>metagenomes</taxon>
        <taxon>ecological metagenomes</taxon>
    </lineage>
</organism>
<keyword evidence="4" id="KW-0408">Iron</keyword>
<dbReference type="InterPro" id="IPR036188">
    <property type="entry name" value="FAD/NAD-bd_sf"/>
</dbReference>
<keyword evidence="1" id="KW-0004">4Fe-4S</keyword>
<dbReference type="AlphaFoldDB" id="X1CNG0"/>
<dbReference type="Pfam" id="PF12831">
    <property type="entry name" value="FAD_oxidored"/>
    <property type="match status" value="1"/>
</dbReference>
<sequence length="288" mass="31191">DILVVGSGPAGLAAALGAAREGVPTMIVERYGCFGGVITQVGVESIAWYRYDGTTDVEGIGIEFERRALEMGAAQKYVDSHSCAIDAEMFKYVADHLIKESGVVPLLHSLVVEPIMDGETINGIILESKSGRQAILAKRVVDASGDADIAYRAGSPCHITPKDEMLGVTVMFSCAGVNKGRFYEYVKQNPSTFGDWGKQWGIETTGKEDDLLSPYLQEPFDQARKDGLIPSDLPSIAGTWSTITDAGEAKNLNMIYLTGYDCTDVWDLTKAEMDGRELAMYAIKALKN</sequence>
<dbReference type="GO" id="GO:0016491">
    <property type="term" value="F:oxidoreductase activity"/>
    <property type="evidence" value="ECO:0007669"/>
    <property type="project" value="UniProtKB-KW"/>
</dbReference>
<dbReference type="GO" id="GO:0051539">
    <property type="term" value="F:4 iron, 4 sulfur cluster binding"/>
    <property type="evidence" value="ECO:0007669"/>
    <property type="project" value="UniProtKB-KW"/>
</dbReference>
<proteinExistence type="predicted"/>
<name>X1CNG0_9ZZZZ</name>